<gene>
    <name evidence="1" type="ORF">F971_01987</name>
</gene>
<dbReference type="PATRIC" id="fig|1217712.3.peg.1903"/>
<evidence type="ECO:0000313" key="1">
    <source>
        <dbReference type="EMBL" id="ENU92100.1"/>
    </source>
</evidence>
<proteinExistence type="predicted"/>
<accession>N8UXI8</accession>
<dbReference type="Proteomes" id="UP000013049">
    <property type="component" value="Unassembled WGS sequence"/>
</dbReference>
<sequence>MKQALKIKLANHSQFQQAWDALTKLGYHWGGNCNPPCTAPYLYSYPDGRILVDFFDVEEADLSSPNSAAGYFAKSEHKEITLDALLVLAKCDRHEPFYDYIPLIKKERPLFEANYVQKGGDLQYLKWDECDNGSGDYQPNWEEIGLIDHETSFDEHEFNENIVQHAEHVNSCLMSWVECAKSKAIPDGWILAPKEPNEKQSRTAMFITAQSGNAIAAYKAMLADLEVSSQ</sequence>
<dbReference type="AlphaFoldDB" id="N8UXI8"/>
<dbReference type="RefSeq" id="WP_004771375.1">
    <property type="nucleotide sequence ID" value="NZ_KB849357.1"/>
</dbReference>
<evidence type="ECO:0000313" key="2">
    <source>
        <dbReference type="Proteomes" id="UP000013049"/>
    </source>
</evidence>
<name>N8UXI8_9GAMM</name>
<dbReference type="HOGENOM" id="CLU_1202712_0_0_6"/>
<organism evidence="1 2">
    <name type="scientific">Acinetobacter vivianii</name>
    <dbReference type="NCBI Taxonomy" id="1776742"/>
    <lineage>
        <taxon>Bacteria</taxon>
        <taxon>Pseudomonadati</taxon>
        <taxon>Pseudomonadota</taxon>
        <taxon>Gammaproteobacteria</taxon>
        <taxon>Moraxellales</taxon>
        <taxon>Moraxellaceae</taxon>
        <taxon>Acinetobacter</taxon>
    </lineage>
</organism>
<reference evidence="1 2" key="1">
    <citation type="submission" date="2013-02" db="EMBL/GenBank/DDBJ databases">
        <title>The Genome Sequence of Acinetobacter sp. NIPH 758.</title>
        <authorList>
            <consortium name="The Broad Institute Genome Sequencing Platform"/>
            <consortium name="The Broad Institute Genome Sequencing Center for Infectious Disease"/>
            <person name="Cerqueira G."/>
            <person name="Feldgarden M."/>
            <person name="Courvalin P."/>
            <person name="Perichon B."/>
            <person name="Grillot-Courvalin C."/>
            <person name="Clermont D."/>
            <person name="Rocha E."/>
            <person name="Yoon E.-J."/>
            <person name="Nemec A."/>
            <person name="Walker B."/>
            <person name="Young S.K."/>
            <person name="Zeng Q."/>
            <person name="Gargeya S."/>
            <person name="Fitzgerald M."/>
            <person name="Haas B."/>
            <person name="Abouelleil A."/>
            <person name="Alvarado L."/>
            <person name="Arachchi H.M."/>
            <person name="Berlin A.M."/>
            <person name="Chapman S.B."/>
            <person name="Dewar J."/>
            <person name="Goldberg J."/>
            <person name="Griggs A."/>
            <person name="Gujja S."/>
            <person name="Hansen M."/>
            <person name="Howarth C."/>
            <person name="Imamovic A."/>
            <person name="Larimer J."/>
            <person name="McCowan C."/>
            <person name="Murphy C."/>
            <person name="Neiman D."/>
            <person name="Pearson M."/>
            <person name="Priest M."/>
            <person name="Roberts A."/>
            <person name="Saif S."/>
            <person name="Shea T."/>
            <person name="Sisk P."/>
            <person name="Sykes S."/>
            <person name="Wortman J."/>
            <person name="Nusbaum C."/>
            <person name="Birren B."/>
        </authorList>
    </citation>
    <scope>NUCLEOTIDE SEQUENCE [LARGE SCALE GENOMIC DNA]</scope>
    <source>
        <strain evidence="1 2">NIPH 758</strain>
    </source>
</reference>
<dbReference type="EMBL" id="APPC01000017">
    <property type="protein sequence ID" value="ENU92100.1"/>
    <property type="molecule type" value="Genomic_DNA"/>
</dbReference>
<comment type="caution">
    <text evidence="1">The sequence shown here is derived from an EMBL/GenBank/DDBJ whole genome shotgun (WGS) entry which is preliminary data.</text>
</comment>
<protein>
    <submittedName>
        <fullName evidence="1">Uncharacterized protein</fullName>
    </submittedName>
</protein>